<organism evidence="8 9">
    <name type="scientific">Blepharisma stoltei</name>
    <dbReference type="NCBI Taxonomy" id="1481888"/>
    <lineage>
        <taxon>Eukaryota</taxon>
        <taxon>Sar</taxon>
        <taxon>Alveolata</taxon>
        <taxon>Ciliophora</taxon>
        <taxon>Postciliodesmatophora</taxon>
        <taxon>Heterotrichea</taxon>
        <taxon>Heterotrichida</taxon>
        <taxon>Blepharismidae</taxon>
        <taxon>Blepharisma</taxon>
    </lineage>
</organism>
<dbReference type="GO" id="GO:0005634">
    <property type="term" value="C:nucleus"/>
    <property type="evidence" value="ECO:0007669"/>
    <property type="project" value="UniProtKB-SubCell"/>
</dbReference>
<evidence type="ECO:0000259" key="6">
    <source>
        <dbReference type="Pfam" id="PF10189"/>
    </source>
</evidence>
<dbReference type="AlphaFoldDB" id="A0AAU9JP85"/>
<comment type="similarity">
    <text evidence="3">Belongs to the Integrator subunit 3 family.</text>
</comment>
<dbReference type="Pfam" id="PF24566">
    <property type="entry name" value="HEAT_Ints3_C"/>
    <property type="match status" value="1"/>
</dbReference>
<evidence type="ECO:0000259" key="7">
    <source>
        <dbReference type="Pfam" id="PF24566"/>
    </source>
</evidence>
<keyword evidence="9" id="KW-1185">Reference proteome</keyword>
<name>A0AAU9JP85_9CILI</name>
<sequence>MTDMGLLEKAEIELLDSSIEDIEDSFKEVRDLIALKSEEIDILALLQSYSLQGDHKKLSKGLVYGILIGMDWLKYLLPTSRDNFQTACITLTQLIPYLKFSQRAIWLFTQLWKLDSPAFADMFLSFIRTFDLINEIKPELDWISNQPLISLIFYKILHQASLLANDGSPILFDYVQVLSQIWRRRKDACYAIGRDLIRIISSLAEVNGIEHIWNDLFAPGRDGNPLYWTLLMTPTHPKFHSMLLLPSIEARLIYIIENANQTNFTRYLKWILDEHDECIMPDLARFIVNFPANHEGIPRWQLIEWLLASAKDHHTQASIKQSLSFDCLFFNPLQDQLYSIEPMMSLIGFSLTRYQSVSLAEELLEFMLTSAEMYDKRSTKKVLRNLKECFNVAYTQGIFPSLEMLSSDERIDSLIRSRTTDLNENYMNGIEPVLSPLCEIEEKINNEPREVMNSLGALGTQFANEPTFEILCEVLEKQSQVTEDLANYILKCLTNELLQPLSKEIQKNSILSQIFSQISQSQKMRELTKYLNSAEPAVGIRLVIYSLQTNSTLYLQFDSQLERDLKICLHDSNQEILSWIFPLVFENFPSIITPNIIHLYIQNSEIHTIYRTELDLSLKKYTIFSDNYVQILEKSKEFSSIEQAILWKLIQAEFKPEMISKILEYLKSSISACEQWESLSGLLTYLCTHISYLNDEHIKLLLQLPAKVFKVTVYIVFSKLPGNLIKENILEGLRRFQFHSQINLFKHLKHWTEQKGKLKDILKEKSIQEMLIQTLQSFASDYFKEFNCLLESGKQLYTL</sequence>
<dbReference type="Proteomes" id="UP001162131">
    <property type="component" value="Unassembled WGS sequence"/>
</dbReference>
<reference evidence="8" key="1">
    <citation type="submission" date="2021-09" db="EMBL/GenBank/DDBJ databases">
        <authorList>
            <consortium name="AG Swart"/>
            <person name="Singh M."/>
            <person name="Singh A."/>
            <person name="Seah K."/>
            <person name="Emmerich C."/>
        </authorList>
    </citation>
    <scope>NUCLEOTIDE SEQUENCE</scope>
    <source>
        <strain evidence="8">ATCC30299</strain>
    </source>
</reference>
<feature type="domain" description="Integrator complex subunit 3 N-terminal" evidence="6">
    <location>
        <begin position="54"/>
        <end position="417"/>
    </location>
</feature>
<evidence type="ECO:0000256" key="3">
    <source>
        <dbReference type="ARBA" id="ARBA00006130"/>
    </source>
</evidence>
<feature type="domain" description="Ints3-like C-terminal" evidence="7">
    <location>
        <begin position="491"/>
        <end position="669"/>
    </location>
</feature>
<evidence type="ECO:0000256" key="2">
    <source>
        <dbReference type="ARBA" id="ARBA00004496"/>
    </source>
</evidence>
<dbReference type="PANTHER" id="PTHR13587">
    <property type="entry name" value="INTEGRATOR COMPLEX SUBUNIT 3"/>
    <property type="match status" value="1"/>
</dbReference>
<dbReference type="GO" id="GO:0005737">
    <property type="term" value="C:cytoplasm"/>
    <property type="evidence" value="ECO:0007669"/>
    <property type="project" value="UniProtKB-SubCell"/>
</dbReference>
<gene>
    <name evidence="8" type="ORF">BSTOLATCC_MIC40527</name>
</gene>
<dbReference type="InterPro" id="IPR056518">
    <property type="entry name" value="HEAT_Ints3_C"/>
</dbReference>
<dbReference type="EMBL" id="CAJZBQ010000040">
    <property type="protein sequence ID" value="CAG9326087.1"/>
    <property type="molecule type" value="Genomic_DNA"/>
</dbReference>
<evidence type="ECO:0000313" key="8">
    <source>
        <dbReference type="EMBL" id="CAG9326087.1"/>
    </source>
</evidence>
<comment type="caution">
    <text evidence="8">The sequence shown here is derived from an EMBL/GenBank/DDBJ whole genome shotgun (WGS) entry which is preliminary data.</text>
</comment>
<keyword evidence="5" id="KW-0539">Nucleus</keyword>
<dbReference type="Pfam" id="PF10189">
    <property type="entry name" value="Ints3_N"/>
    <property type="match status" value="1"/>
</dbReference>
<comment type="subcellular location">
    <subcellularLocation>
        <location evidence="2">Cytoplasm</location>
    </subcellularLocation>
    <subcellularLocation>
        <location evidence="1">Nucleus</location>
    </subcellularLocation>
</comment>
<evidence type="ECO:0000256" key="1">
    <source>
        <dbReference type="ARBA" id="ARBA00004123"/>
    </source>
</evidence>
<proteinExistence type="inferred from homology"/>
<evidence type="ECO:0000256" key="4">
    <source>
        <dbReference type="ARBA" id="ARBA00022490"/>
    </source>
</evidence>
<dbReference type="InterPro" id="IPR019333">
    <property type="entry name" value="INTS3_N"/>
</dbReference>
<keyword evidence="4" id="KW-0963">Cytoplasm</keyword>
<evidence type="ECO:0000313" key="9">
    <source>
        <dbReference type="Proteomes" id="UP001162131"/>
    </source>
</evidence>
<protein>
    <submittedName>
        <fullName evidence="8">Uncharacterized protein</fullName>
    </submittedName>
</protein>
<dbReference type="PANTHER" id="PTHR13587:SF7">
    <property type="entry name" value="INTEGRATOR COMPLEX SUBUNIT 3"/>
    <property type="match status" value="1"/>
</dbReference>
<evidence type="ECO:0000256" key="5">
    <source>
        <dbReference type="ARBA" id="ARBA00023242"/>
    </source>
</evidence>
<accession>A0AAU9JP85</accession>
<dbReference type="InterPro" id="IPR045334">
    <property type="entry name" value="INTS3"/>
</dbReference>